<keyword evidence="7" id="KW-0235">DNA replication</keyword>
<keyword evidence="7 9" id="KW-0548">Nucleotidyltransferase</keyword>
<protein>
    <recommendedName>
        <fullName evidence="7">DNA polymerase IV</fullName>
        <shortName evidence="7">Pol IV</shortName>
        <ecNumber evidence="7">2.7.7.7</ecNumber>
    </recommendedName>
</protein>
<gene>
    <name evidence="7" type="primary">dinB</name>
    <name evidence="9" type="ORF">ACFQ4O_04660</name>
</gene>
<dbReference type="GO" id="GO:0003887">
    <property type="term" value="F:DNA-directed DNA polymerase activity"/>
    <property type="evidence" value="ECO:0007669"/>
    <property type="project" value="UniProtKB-EC"/>
</dbReference>
<comment type="function">
    <text evidence="5 7">Poorly processive, error-prone DNA polymerase involved in untargeted mutagenesis. Copies undamaged DNA at stalled replication forks, which arise in vivo from mismatched or misaligned primer ends. These misaligned primers can be extended by PolIV. Exhibits no 3'-5' exonuclease (proofreading) activity. May be involved in translesional synthesis, in conjunction with the beta clamp from PolIII.</text>
</comment>
<feature type="binding site" evidence="7">
    <location>
        <position position="138"/>
    </location>
    <ligand>
        <name>Mg(2+)</name>
        <dbReference type="ChEBI" id="CHEBI:18420"/>
    </ligand>
</feature>
<dbReference type="Pfam" id="PF00817">
    <property type="entry name" value="IMS"/>
    <property type="match status" value="1"/>
</dbReference>
<keyword evidence="7" id="KW-0479">Metal-binding</keyword>
<dbReference type="Proteomes" id="UP001597171">
    <property type="component" value="Unassembled WGS sequence"/>
</dbReference>
<keyword evidence="7 9" id="KW-0808">Transferase</keyword>
<dbReference type="Gene3D" id="3.30.70.270">
    <property type="match status" value="1"/>
</dbReference>
<dbReference type="CDD" id="cd03586">
    <property type="entry name" value="PolY_Pol_IV_kappa"/>
    <property type="match status" value="1"/>
</dbReference>
<organism evidence="9 10">
    <name type="scientific">Methylopila musalis</name>
    <dbReference type="NCBI Taxonomy" id="1134781"/>
    <lineage>
        <taxon>Bacteria</taxon>
        <taxon>Pseudomonadati</taxon>
        <taxon>Pseudomonadota</taxon>
        <taxon>Alphaproteobacteria</taxon>
        <taxon>Hyphomicrobiales</taxon>
        <taxon>Methylopilaceae</taxon>
        <taxon>Methylopila</taxon>
    </lineage>
</organism>
<keyword evidence="7" id="KW-0460">Magnesium</keyword>
<dbReference type="HAMAP" id="MF_01113">
    <property type="entry name" value="DNApol_IV"/>
    <property type="match status" value="1"/>
</dbReference>
<name>A0ABW3Z536_9HYPH</name>
<evidence type="ECO:0000256" key="3">
    <source>
        <dbReference type="ARBA" id="ARBA00022457"/>
    </source>
</evidence>
<keyword evidence="7" id="KW-0227">DNA damage</keyword>
<dbReference type="Gene3D" id="3.30.1490.100">
    <property type="entry name" value="DNA polymerase, Y-family, little finger domain"/>
    <property type="match status" value="1"/>
</dbReference>
<evidence type="ECO:0000256" key="2">
    <source>
        <dbReference type="ARBA" id="ARBA00011245"/>
    </source>
</evidence>
<evidence type="ECO:0000256" key="1">
    <source>
        <dbReference type="ARBA" id="ARBA00010945"/>
    </source>
</evidence>
<dbReference type="InterPro" id="IPR017961">
    <property type="entry name" value="DNA_pol_Y-fam_little_finger"/>
</dbReference>
<dbReference type="EC" id="2.7.7.7" evidence="7"/>
<feature type="site" description="Substrate discrimination" evidence="7">
    <location>
        <position position="50"/>
    </location>
</feature>
<comment type="similarity">
    <text evidence="1 7">Belongs to the DNA polymerase type-Y family.</text>
</comment>
<feature type="domain" description="UmuC" evidence="8">
    <location>
        <begin position="41"/>
        <end position="221"/>
    </location>
</feature>
<feature type="active site" evidence="7">
    <location>
        <position position="139"/>
    </location>
</feature>
<dbReference type="InterPro" id="IPR001126">
    <property type="entry name" value="UmuC"/>
</dbReference>
<keyword evidence="3 7" id="KW-0515">Mutator protein</keyword>
<keyword evidence="10" id="KW-1185">Reference proteome</keyword>
<feature type="binding site" evidence="7">
    <location>
        <position position="45"/>
    </location>
    <ligand>
        <name>Mg(2+)</name>
        <dbReference type="ChEBI" id="CHEBI:18420"/>
    </ligand>
</feature>
<evidence type="ECO:0000256" key="5">
    <source>
        <dbReference type="ARBA" id="ARBA00025589"/>
    </source>
</evidence>
<dbReference type="InterPro" id="IPR050116">
    <property type="entry name" value="DNA_polymerase-Y"/>
</dbReference>
<evidence type="ECO:0000313" key="9">
    <source>
        <dbReference type="EMBL" id="MFD1331283.1"/>
    </source>
</evidence>
<comment type="cofactor">
    <cofactor evidence="7">
        <name>Mg(2+)</name>
        <dbReference type="ChEBI" id="CHEBI:18420"/>
    </cofactor>
    <text evidence="7">Binds 2 magnesium ions per subunit.</text>
</comment>
<dbReference type="RefSeq" id="WP_378774486.1">
    <property type="nucleotide sequence ID" value="NZ_JBHTMX010000020.1"/>
</dbReference>
<dbReference type="Gene3D" id="3.40.1170.60">
    <property type="match status" value="1"/>
</dbReference>
<evidence type="ECO:0000259" key="8">
    <source>
        <dbReference type="PROSITE" id="PS50173"/>
    </source>
</evidence>
<sequence length="436" mass="47142">MSGGAFAFCRDCLTEAGPAPRCRACGSPRIARHPELSRMTIAHVDCDAFFAAVEKRDDPSLVDRPVIIGGGKRGVVSTACYVARISGVKSAMPMFKALKLCPDAVVIRPNMAKYVEVGRAVRAKMLALTPLVEPLSIDEAFLDLSGTEALHRAAPAVALAGFAREVERDLGISVSVGLASNKFLAKIASDLDKPRGFATLSIDEAPDFLAPRPVGFLWGVGPAFAETLRRDGYRTIGDLQRAEPSTLARAYGDSGLRLAQLAFGRDNRKVNPDRERKSVGAETTFDADIRDADELARHLWRMSEKVADRLRASGIAGRTVTLKLKTADFRLRTRAGALPAPTRLAQRIFETAQRLLRKEADGEAFRLIGVSVSDLAPGASADPRDLVDDRSEKLGAIETAVADLRARFGRDAVERAFALRPAADRTRPRARTPEAS</sequence>
<evidence type="ECO:0000313" key="10">
    <source>
        <dbReference type="Proteomes" id="UP001597171"/>
    </source>
</evidence>
<dbReference type="SUPFAM" id="SSF100879">
    <property type="entry name" value="Lesion bypass DNA polymerase (Y-family), little finger domain"/>
    <property type="match status" value="1"/>
</dbReference>
<dbReference type="PANTHER" id="PTHR11076">
    <property type="entry name" value="DNA REPAIR POLYMERASE UMUC / TRANSFERASE FAMILY MEMBER"/>
    <property type="match status" value="1"/>
</dbReference>
<dbReference type="InterPro" id="IPR043128">
    <property type="entry name" value="Rev_trsase/Diguanyl_cyclase"/>
</dbReference>
<keyword evidence="4 7" id="KW-0239">DNA-directed DNA polymerase</keyword>
<dbReference type="InterPro" id="IPR022880">
    <property type="entry name" value="DNApol_IV"/>
</dbReference>
<evidence type="ECO:0000256" key="7">
    <source>
        <dbReference type="HAMAP-Rule" id="MF_01113"/>
    </source>
</evidence>
<accession>A0ABW3Z536</accession>
<dbReference type="PROSITE" id="PS50173">
    <property type="entry name" value="UMUC"/>
    <property type="match status" value="1"/>
</dbReference>
<evidence type="ECO:0000256" key="6">
    <source>
        <dbReference type="ARBA" id="ARBA00049244"/>
    </source>
</evidence>
<dbReference type="InterPro" id="IPR036775">
    <property type="entry name" value="DNA_pol_Y-fam_lit_finger_sf"/>
</dbReference>
<keyword evidence="7" id="KW-0963">Cytoplasm</keyword>
<evidence type="ECO:0000256" key="4">
    <source>
        <dbReference type="ARBA" id="ARBA00022932"/>
    </source>
</evidence>
<dbReference type="SUPFAM" id="SSF56672">
    <property type="entry name" value="DNA/RNA polymerases"/>
    <property type="match status" value="1"/>
</dbReference>
<dbReference type="PANTHER" id="PTHR11076:SF33">
    <property type="entry name" value="DNA POLYMERASE KAPPA"/>
    <property type="match status" value="1"/>
</dbReference>
<comment type="catalytic activity">
    <reaction evidence="6 7">
        <text>DNA(n) + a 2'-deoxyribonucleoside 5'-triphosphate = DNA(n+1) + diphosphate</text>
        <dbReference type="Rhea" id="RHEA:22508"/>
        <dbReference type="Rhea" id="RHEA-COMP:17339"/>
        <dbReference type="Rhea" id="RHEA-COMP:17340"/>
        <dbReference type="ChEBI" id="CHEBI:33019"/>
        <dbReference type="ChEBI" id="CHEBI:61560"/>
        <dbReference type="ChEBI" id="CHEBI:173112"/>
        <dbReference type="EC" id="2.7.7.7"/>
    </reaction>
</comment>
<proteinExistence type="inferred from homology"/>
<reference evidence="10" key="1">
    <citation type="journal article" date="2019" name="Int. J. Syst. Evol. Microbiol.">
        <title>The Global Catalogue of Microorganisms (GCM) 10K type strain sequencing project: providing services to taxonomists for standard genome sequencing and annotation.</title>
        <authorList>
            <consortium name="The Broad Institute Genomics Platform"/>
            <consortium name="The Broad Institute Genome Sequencing Center for Infectious Disease"/>
            <person name="Wu L."/>
            <person name="Ma J."/>
        </authorList>
    </citation>
    <scope>NUCLEOTIDE SEQUENCE [LARGE SCALE GENOMIC DNA]</scope>
    <source>
        <strain evidence="10">CCUG 61696</strain>
    </source>
</reference>
<dbReference type="EMBL" id="JBHTMX010000020">
    <property type="protein sequence ID" value="MFD1331283.1"/>
    <property type="molecule type" value="Genomic_DNA"/>
</dbReference>
<dbReference type="InterPro" id="IPR043502">
    <property type="entry name" value="DNA/RNA_pol_sf"/>
</dbReference>
<dbReference type="NCBIfam" id="NF002677">
    <property type="entry name" value="PRK02406.1"/>
    <property type="match status" value="1"/>
</dbReference>
<dbReference type="Pfam" id="PF11799">
    <property type="entry name" value="IMS_C"/>
    <property type="match status" value="1"/>
</dbReference>
<comment type="caution">
    <text evidence="9">The sequence shown here is derived from an EMBL/GenBank/DDBJ whole genome shotgun (WGS) entry which is preliminary data.</text>
</comment>
<keyword evidence="7" id="KW-0238">DNA-binding</keyword>
<keyword evidence="7" id="KW-0234">DNA repair</keyword>
<dbReference type="Gene3D" id="1.10.150.20">
    <property type="entry name" value="5' to 3' exonuclease, C-terminal subdomain"/>
    <property type="match status" value="1"/>
</dbReference>
<comment type="subunit">
    <text evidence="2 7">Monomer.</text>
</comment>
<dbReference type="NCBIfam" id="NF002751">
    <property type="entry name" value="PRK02794.1"/>
    <property type="match status" value="1"/>
</dbReference>
<comment type="subcellular location">
    <subcellularLocation>
        <location evidence="7">Cytoplasm</location>
    </subcellularLocation>
</comment>